<evidence type="ECO:0000256" key="4">
    <source>
        <dbReference type="ARBA" id="ARBA00022679"/>
    </source>
</evidence>
<dbReference type="InterPro" id="IPR050214">
    <property type="entry name" value="Cys_Synth/Cystath_Beta-Synth"/>
</dbReference>
<dbReference type="GO" id="GO:0016740">
    <property type="term" value="F:transferase activity"/>
    <property type="evidence" value="ECO:0007669"/>
    <property type="project" value="UniProtKB-KW"/>
</dbReference>
<comment type="cofactor">
    <cofactor evidence="1">
        <name>pyridoxal 5'-phosphate</name>
        <dbReference type="ChEBI" id="CHEBI:597326"/>
    </cofactor>
</comment>
<dbReference type="Pfam" id="PF00291">
    <property type="entry name" value="PALP"/>
    <property type="match status" value="1"/>
</dbReference>
<feature type="transmembrane region" description="Helical" evidence="7">
    <location>
        <begin position="106"/>
        <end position="128"/>
    </location>
</feature>
<dbReference type="EMBL" id="BDIP01001699">
    <property type="protein sequence ID" value="GIQ84956.1"/>
    <property type="molecule type" value="Genomic_DNA"/>
</dbReference>
<protein>
    <recommendedName>
        <fullName evidence="8">Tryptophan synthase beta chain-like PALP domain-containing protein</fullName>
    </recommendedName>
</protein>
<keyword evidence="6" id="KW-0198">Cysteine biosynthesis</keyword>
<dbReference type="Proteomes" id="UP000265618">
    <property type="component" value="Unassembled WGS sequence"/>
</dbReference>
<comment type="caution">
    <text evidence="9">The sequence shown here is derived from an EMBL/GenBank/DDBJ whole genome shotgun (WGS) entry which is preliminary data.</text>
</comment>
<evidence type="ECO:0000313" key="10">
    <source>
        <dbReference type="Proteomes" id="UP000265618"/>
    </source>
</evidence>
<evidence type="ECO:0000256" key="1">
    <source>
        <dbReference type="ARBA" id="ARBA00001933"/>
    </source>
</evidence>
<keyword evidence="5" id="KW-0663">Pyridoxal phosphate</keyword>
<proteinExistence type="inferred from homology"/>
<dbReference type="OrthoDB" id="10259545at2759"/>
<dbReference type="SUPFAM" id="SSF53686">
    <property type="entry name" value="Tryptophan synthase beta subunit-like PLP-dependent enzymes"/>
    <property type="match status" value="1"/>
</dbReference>
<dbReference type="FunFam" id="3.40.50.1100:FF:000006">
    <property type="entry name" value="Cysteine synthase"/>
    <property type="match status" value="1"/>
</dbReference>
<dbReference type="GO" id="GO:0019344">
    <property type="term" value="P:cysteine biosynthetic process"/>
    <property type="evidence" value="ECO:0007669"/>
    <property type="project" value="UniProtKB-KW"/>
</dbReference>
<feature type="transmembrane region" description="Helical" evidence="7">
    <location>
        <begin position="25"/>
        <end position="50"/>
    </location>
</feature>
<reference evidence="9 10" key="1">
    <citation type="journal article" date="2018" name="PLoS ONE">
        <title>The draft genome of Kipferlia bialata reveals reductive genome evolution in fornicate parasites.</title>
        <authorList>
            <person name="Tanifuji G."/>
            <person name="Takabayashi S."/>
            <person name="Kume K."/>
            <person name="Takagi M."/>
            <person name="Nakayama T."/>
            <person name="Kamikawa R."/>
            <person name="Inagaki Y."/>
            <person name="Hashimoto T."/>
        </authorList>
    </citation>
    <scope>NUCLEOTIDE SEQUENCE [LARGE SCALE GENOMIC DNA]</scope>
    <source>
        <strain evidence="9">NY0173</strain>
    </source>
</reference>
<dbReference type="CDD" id="cd01561">
    <property type="entry name" value="CBS_like"/>
    <property type="match status" value="1"/>
</dbReference>
<keyword evidence="10" id="KW-1185">Reference proteome</keyword>
<sequence length="330" mass="34601">MECMNPGSSVKDRIALSMINDMDRIALWLGVLSVSLPLSVSLSLCLYVSLPLSTHQEKQGIAVPGETTFIEATSGNTGIGLAMVCAARGYKLIVVMPSSMSVERRALMMIFGAEVVLSPAALGMTGAIDLVQSMVDRDPKCVKINQFINPANPVAHRENTGPEITKALEESGLTWGAFVAGVGTGGTLTGVTQHIRDTAKDKQVSVFAVEPASSLILSTGQKGPGGPGIMGIGAGFVPGVLDVTAFGEVITVTHEDALETARRMAVEEGVFCGMSAGANVWAAMQVAKRPEFTEHGHAVVTVVCDTGERYLSTPLFKGLMDKAAALEITH</sequence>
<evidence type="ECO:0000256" key="2">
    <source>
        <dbReference type="ARBA" id="ARBA00007103"/>
    </source>
</evidence>
<keyword evidence="3" id="KW-0028">Amino-acid biosynthesis</keyword>
<comment type="similarity">
    <text evidence="2">Belongs to the cysteine synthase/cystathionine beta-synthase family.</text>
</comment>
<evidence type="ECO:0000313" key="9">
    <source>
        <dbReference type="EMBL" id="GIQ84956.1"/>
    </source>
</evidence>
<dbReference type="InterPro" id="IPR036052">
    <property type="entry name" value="TrpB-like_PALP_sf"/>
</dbReference>
<dbReference type="PANTHER" id="PTHR10314">
    <property type="entry name" value="CYSTATHIONINE BETA-SYNTHASE"/>
    <property type="match status" value="1"/>
</dbReference>
<dbReference type="AlphaFoldDB" id="A0A9K3GJX2"/>
<evidence type="ECO:0000259" key="8">
    <source>
        <dbReference type="Pfam" id="PF00291"/>
    </source>
</evidence>
<evidence type="ECO:0000256" key="6">
    <source>
        <dbReference type="ARBA" id="ARBA00023192"/>
    </source>
</evidence>
<accession>A0A9K3GJX2</accession>
<keyword evidence="7" id="KW-0472">Membrane</keyword>
<feature type="domain" description="Tryptophan synthase beta chain-like PALP" evidence="8">
    <location>
        <begin position="57"/>
        <end position="305"/>
    </location>
</feature>
<evidence type="ECO:0000256" key="7">
    <source>
        <dbReference type="SAM" id="Phobius"/>
    </source>
</evidence>
<gene>
    <name evidence="9" type="ORF">KIPB_006550</name>
</gene>
<evidence type="ECO:0000256" key="3">
    <source>
        <dbReference type="ARBA" id="ARBA00022605"/>
    </source>
</evidence>
<evidence type="ECO:0000256" key="5">
    <source>
        <dbReference type="ARBA" id="ARBA00022898"/>
    </source>
</evidence>
<name>A0A9K3GJX2_9EUKA</name>
<keyword evidence="7" id="KW-1133">Transmembrane helix</keyword>
<keyword evidence="7" id="KW-0812">Transmembrane</keyword>
<dbReference type="Gene3D" id="3.40.50.1100">
    <property type="match status" value="4"/>
</dbReference>
<dbReference type="InterPro" id="IPR001926">
    <property type="entry name" value="TrpB-like_PALP"/>
</dbReference>
<keyword evidence="4" id="KW-0808">Transferase</keyword>
<organism evidence="9 10">
    <name type="scientific">Kipferlia bialata</name>
    <dbReference type="NCBI Taxonomy" id="797122"/>
    <lineage>
        <taxon>Eukaryota</taxon>
        <taxon>Metamonada</taxon>
        <taxon>Carpediemonas-like organisms</taxon>
        <taxon>Kipferlia</taxon>
    </lineage>
</organism>